<keyword evidence="3" id="KW-1185">Reference proteome</keyword>
<dbReference type="AlphaFoldDB" id="A0A6A6PHX7"/>
<dbReference type="PANTHER" id="PTHR45033">
    <property type="match status" value="1"/>
</dbReference>
<dbReference type="Pfam" id="PF08240">
    <property type="entry name" value="ADH_N"/>
    <property type="match status" value="1"/>
</dbReference>
<dbReference type="SUPFAM" id="SSF51735">
    <property type="entry name" value="NAD(P)-binding Rossmann-fold domains"/>
    <property type="match status" value="1"/>
</dbReference>
<dbReference type="InterPro" id="IPR052711">
    <property type="entry name" value="Zinc_ADH-like"/>
</dbReference>
<gene>
    <name evidence="2" type="ORF">BDY17DRAFT_319255</name>
</gene>
<dbReference type="Gene3D" id="3.90.180.10">
    <property type="entry name" value="Medium-chain alcohol dehydrogenases, catalytic domain"/>
    <property type="match status" value="1"/>
</dbReference>
<dbReference type="EMBL" id="MU001642">
    <property type="protein sequence ID" value="KAF2479314.1"/>
    <property type="molecule type" value="Genomic_DNA"/>
</dbReference>
<dbReference type="InterPro" id="IPR011032">
    <property type="entry name" value="GroES-like_sf"/>
</dbReference>
<dbReference type="InterPro" id="IPR036291">
    <property type="entry name" value="NAD(P)-bd_dom_sf"/>
</dbReference>
<dbReference type="CDD" id="cd08276">
    <property type="entry name" value="MDR7"/>
    <property type="match status" value="1"/>
</dbReference>
<dbReference type="GeneID" id="54477264"/>
<feature type="domain" description="Enoyl reductase (ER)" evidence="1">
    <location>
        <begin position="22"/>
        <end position="339"/>
    </location>
</feature>
<dbReference type="SMART" id="SM00829">
    <property type="entry name" value="PKS_ER"/>
    <property type="match status" value="1"/>
</dbReference>
<accession>A0A6A6PHX7</accession>
<evidence type="ECO:0000259" key="1">
    <source>
        <dbReference type="SMART" id="SM00829"/>
    </source>
</evidence>
<name>A0A6A6PHX7_9PEZI</name>
<dbReference type="OrthoDB" id="3509362at2759"/>
<dbReference type="GO" id="GO:0016491">
    <property type="term" value="F:oxidoreductase activity"/>
    <property type="evidence" value="ECO:0007669"/>
    <property type="project" value="InterPro"/>
</dbReference>
<dbReference type="InterPro" id="IPR013154">
    <property type="entry name" value="ADH-like_N"/>
</dbReference>
<dbReference type="PANTHER" id="PTHR45033:SF2">
    <property type="entry name" value="ZINC-TYPE ALCOHOL DEHYDROGENASE-LIKE PROTEIN C1773.06C"/>
    <property type="match status" value="1"/>
</dbReference>
<dbReference type="Proteomes" id="UP000799767">
    <property type="component" value="Unassembled WGS sequence"/>
</dbReference>
<protein>
    <submittedName>
        <fullName evidence="2">Alcohol dehydrogenase</fullName>
    </submittedName>
</protein>
<organism evidence="2 3">
    <name type="scientific">Neohortaea acidophila</name>
    <dbReference type="NCBI Taxonomy" id="245834"/>
    <lineage>
        <taxon>Eukaryota</taxon>
        <taxon>Fungi</taxon>
        <taxon>Dikarya</taxon>
        <taxon>Ascomycota</taxon>
        <taxon>Pezizomycotina</taxon>
        <taxon>Dothideomycetes</taxon>
        <taxon>Dothideomycetidae</taxon>
        <taxon>Mycosphaerellales</taxon>
        <taxon>Teratosphaeriaceae</taxon>
        <taxon>Neohortaea</taxon>
    </lineage>
</organism>
<dbReference type="InterPro" id="IPR013149">
    <property type="entry name" value="ADH-like_C"/>
</dbReference>
<sequence>MADINTPSRRRAWRRTDDHTPGVAKLQLVTEDLPPLTPTSVLIKVHAAALNYRDANIANGRIIGNDAAGEVIALGQHVTRVKAGDRVAPITDTQFLNDRSPGRSWLAANEDGVLADYIVYDQEVLGRLPDYLPWENACLLPNAGCTAWSALKGVGIGKSVLIQGTGGVSSWALKLSRAAGLKVILTSSSDDKLERMKKRFGHPEIQTINYAKFPNWDEEVLKMTDGVGVDLTIDNGGASSVVRSMKSTRRGGIVSQVGYLGNHKEPPQLQELIPTIIDRRIVYRGINAGSVFDLDDLSAALESTRMSLDDIIDTVYPFEQAEEAMQSLWEGKVVGKLVLSSIHR</sequence>
<evidence type="ECO:0000313" key="3">
    <source>
        <dbReference type="Proteomes" id="UP000799767"/>
    </source>
</evidence>
<dbReference type="Gene3D" id="3.40.50.720">
    <property type="entry name" value="NAD(P)-binding Rossmann-like Domain"/>
    <property type="match status" value="1"/>
</dbReference>
<dbReference type="InterPro" id="IPR020843">
    <property type="entry name" value="ER"/>
</dbReference>
<dbReference type="SUPFAM" id="SSF50129">
    <property type="entry name" value="GroES-like"/>
    <property type="match status" value="1"/>
</dbReference>
<dbReference type="RefSeq" id="XP_033585884.1">
    <property type="nucleotide sequence ID" value="XM_033736262.1"/>
</dbReference>
<dbReference type="Pfam" id="PF00107">
    <property type="entry name" value="ADH_zinc_N"/>
    <property type="match status" value="1"/>
</dbReference>
<evidence type="ECO:0000313" key="2">
    <source>
        <dbReference type="EMBL" id="KAF2479314.1"/>
    </source>
</evidence>
<reference evidence="2" key="1">
    <citation type="journal article" date="2020" name="Stud. Mycol.">
        <title>101 Dothideomycetes genomes: a test case for predicting lifestyles and emergence of pathogens.</title>
        <authorList>
            <person name="Haridas S."/>
            <person name="Albert R."/>
            <person name="Binder M."/>
            <person name="Bloem J."/>
            <person name="Labutti K."/>
            <person name="Salamov A."/>
            <person name="Andreopoulos B."/>
            <person name="Baker S."/>
            <person name="Barry K."/>
            <person name="Bills G."/>
            <person name="Bluhm B."/>
            <person name="Cannon C."/>
            <person name="Castanera R."/>
            <person name="Culley D."/>
            <person name="Daum C."/>
            <person name="Ezra D."/>
            <person name="Gonzalez J."/>
            <person name="Henrissat B."/>
            <person name="Kuo A."/>
            <person name="Liang C."/>
            <person name="Lipzen A."/>
            <person name="Lutzoni F."/>
            <person name="Magnuson J."/>
            <person name="Mondo S."/>
            <person name="Nolan M."/>
            <person name="Ohm R."/>
            <person name="Pangilinan J."/>
            <person name="Park H.-J."/>
            <person name="Ramirez L."/>
            <person name="Alfaro M."/>
            <person name="Sun H."/>
            <person name="Tritt A."/>
            <person name="Yoshinaga Y."/>
            <person name="Zwiers L.-H."/>
            <person name="Turgeon B."/>
            <person name="Goodwin S."/>
            <person name="Spatafora J."/>
            <person name="Crous P."/>
            <person name="Grigoriev I."/>
        </authorList>
    </citation>
    <scope>NUCLEOTIDE SEQUENCE</scope>
    <source>
        <strain evidence="2">CBS 113389</strain>
    </source>
</reference>
<proteinExistence type="predicted"/>